<evidence type="ECO:0000313" key="2">
    <source>
        <dbReference type="Proteomes" id="UP000017981"/>
    </source>
</evidence>
<dbReference type="Proteomes" id="UP000017981">
    <property type="component" value="Unassembled WGS sequence"/>
</dbReference>
<dbReference type="AlphaFoldDB" id="T2INJ0"/>
<dbReference type="EMBL" id="CAQL01000298">
    <property type="protein sequence ID" value="CCQ55141.1"/>
    <property type="molecule type" value="Genomic_DNA"/>
</dbReference>
<dbReference type="RefSeq" id="WP_021832671.1">
    <property type="nucleotide sequence ID" value="NZ_CAQL01000298.1"/>
</dbReference>
<reference evidence="1 2" key="1">
    <citation type="submission" date="2013-01" db="EMBL/GenBank/DDBJ databases">
        <authorList>
            <person name="Bench S."/>
        </authorList>
    </citation>
    <scope>NUCLEOTIDE SEQUENCE [LARGE SCALE GENOMIC DNA]</scope>
    <source>
        <strain evidence="1 2">WH 0005</strain>
    </source>
</reference>
<reference evidence="1 2" key="2">
    <citation type="submission" date="2013-09" db="EMBL/GenBank/DDBJ databases">
        <title>Whole genome comparison of six Crocosphaera watsonii strains with differing phenotypes.</title>
        <authorList>
            <person name="Bench S.R."/>
            <person name="Heller P."/>
            <person name="Frank I."/>
            <person name="Arciniega M."/>
            <person name="Shilova I.N."/>
            <person name="Zehr J.P."/>
        </authorList>
    </citation>
    <scope>NUCLEOTIDE SEQUENCE [LARGE SCALE GENOMIC DNA]</scope>
    <source>
        <strain evidence="1 2">WH 0005</strain>
    </source>
</reference>
<protein>
    <submittedName>
        <fullName evidence="1">Uncharacterized protein</fullName>
    </submittedName>
</protein>
<proteinExistence type="predicted"/>
<organism evidence="1 2">
    <name type="scientific">Crocosphaera watsonii WH 0005</name>
    <dbReference type="NCBI Taxonomy" id="423472"/>
    <lineage>
        <taxon>Bacteria</taxon>
        <taxon>Bacillati</taxon>
        <taxon>Cyanobacteriota</taxon>
        <taxon>Cyanophyceae</taxon>
        <taxon>Oscillatoriophycideae</taxon>
        <taxon>Chroococcales</taxon>
        <taxon>Aphanothecaceae</taxon>
        <taxon>Crocosphaera</taxon>
    </lineage>
</organism>
<accession>T2INJ0</accession>
<gene>
    <name evidence="1" type="ORF">CWATWH0005_5858</name>
</gene>
<sequence length="66" mass="7607">MWEVWGDWEMGSVGRLGDGETGRLGDWEMGRLGRVIIDKKPRKIGEHITEDNGDILATILRNLYHR</sequence>
<comment type="caution">
    <text evidence="1">The sequence shown here is derived from an EMBL/GenBank/DDBJ whole genome shotgun (WGS) entry which is preliminary data.</text>
</comment>
<name>T2INJ0_CROWT</name>
<evidence type="ECO:0000313" key="1">
    <source>
        <dbReference type="EMBL" id="CCQ55141.1"/>
    </source>
</evidence>